<dbReference type="PANTHER" id="PTHR31062">
    <property type="entry name" value="XYLOGLUCAN ENDOTRANSGLUCOSYLASE/HYDROLASE PROTEIN 8-RELATED"/>
    <property type="match status" value="1"/>
</dbReference>
<keyword evidence="2 6" id="KW-0378">Hydrolase</keyword>
<feature type="region of interest" description="Disordered" evidence="7">
    <location>
        <begin position="333"/>
        <end position="359"/>
    </location>
</feature>
<evidence type="ECO:0000256" key="7">
    <source>
        <dbReference type="SAM" id="MobiDB-lite"/>
    </source>
</evidence>
<proteinExistence type="inferred from homology"/>
<evidence type="ECO:0000256" key="3">
    <source>
        <dbReference type="ARBA" id="ARBA00023157"/>
    </source>
</evidence>
<feature type="active site" description="Nucleophile" evidence="5">
    <location>
        <position position="127"/>
    </location>
</feature>
<dbReference type="InterPro" id="IPR016455">
    <property type="entry name" value="XTH"/>
</dbReference>
<comment type="similarity">
    <text evidence="6">Belongs to the glycosyl hydrolase 16 family.</text>
</comment>
<evidence type="ECO:0000256" key="6">
    <source>
        <dbReference type="RuleBase" id="RU361120"/>
    </source>
</evidence>
<keyword evidence="6" id="KW-0134">Cell wall</keyword>
<dbReference type="Pfam" id="PF00722">
    <property type="entry name" value="Glyco_hydro_16"/>
    <property type="match status" value="1"/>
</dbReference>
<accession>A0A0C9RPN3</accession>
<feature type="domain" description="GH16" evidence="8">
    <location>
        <begin position="41"/>
        <end position="242"/>
    </location>
</feature>
<dbReference type="Pfam" id="PF06955">
    <property type="entry name" value="XET_C"/>
    <property type="match status" value="1"/>
</dbReference>
<evidence type="ECO:0000259" key="8">
    <source>
        <dbReference type="PROSITE" id="PS51762"/>
    </source>
</evidence>
<dbReference type="InterPro" id="IPR044791">
    <property type="entry name" value="Beta-glucanase/XTH"/>
</dbReference>
<evidence type="ECO:0000256" key="5">
    <source>
        <dbReference type="PIRSR" id="PIRSR005604-1"/>
    </source>
</evidence>
<dbReference type="PROSITE" id="PS51762">
    <property type="entry name" value="GH16_2"/>
    <property type="match status" value="1"/>
</dbReference>
<dbReference type="GO" id="GO:0042546">
    <property type="term" value="P:cell wall biogenesis"/>
    <property type="evidence" value="ECO:0007669"/>
    <property type="project" value="InterPro"/>
</dbReference>
<keyword evidence="3" id="KW-1015">Disulfide bond</keyword>
<keyword evidence="6" id="KW-0964">Secreted</keyword>
<dbReference type="AlphaFoldDB" id="A0A0C9RPN3"/>
<protein>
    <recommendedName>
        <fullName evidence="6">Xyloglucan endotransglucosylase/hydrolase</fullName>
        <ecNumber evidence="6">2.4.1.207</ecNumber>
    </recommendedName>
</protein>
<dbReference type="GO" id="GO:0010411">
    <property type="term" value="P:xyloglucan metabolic process"/>
    <property type="evidence" value="ECO:0007669"/>
    <property type="project" value="InterPro"/>
</dbReference>
<keyword evidence="6" id="KW-0052">Apoplast</keyword>
<evidence type="ECO:0000313" key="9">
    <source>
        <dbReference type="EMBL" id="JAG85349.1"/>
    </source>
</evidence>
<reference evidence="9" key="1">
    <citation type="submission" date="2015-02" db="EMBL/GenBank/DDBJ databases">
        <title>A transcriptome of Wollemia nobilis - a relic of Gondwana.</title>
        <authorList>
            <person name="Chia J.Y."/>
            <person name="Leong Y.S."/>
            <person name="Abdul Karim S."/>
            <person name="Wan Azmi N."/>
            <person name="Hercus R."/>
            <person name="Croft L."/>
        </authorList>
    </citation>
    <scope>NUCLEOTIDE SEQUENCE</scope>
    <source>
        <strain evidence="9">MaeBrown</strain>
        <tissue evidence="9">Leaf</tissue>
    </source>
</reference>
<dbReference type="PIRSF" id="PIRSF005604">
    <property type="entry name" value="XET"/>
    <property type="match status" value="1"/>
</dbReference>
<dbReference type="InterPro" id="IPR010713">
    <property type="entry name" value="XET_C"/>
</dbReference>
<dbReference type="GO" id="GO:0048046">
    <property type="term" value="C:apoplast"/>
    <property type="evidence" value="ECO:0007669"/>
    <property type="project" value="UniProtKB-SubCell"/>
</dbReference>
<comment type="function">
    <text evidence="6">Catalyzes xyloglucan endohydrolysis (XEH) and/or endotransglycosylation (XET). Cleaves and religates xyloglucan polymers, an essential constituent of the primary cell wall, and thereby participates in cell wall construction of growing tissues.</text>
</comment>
<sequence length="359" mass="40910">MDRRSKEFRVLLLGFLYCSWIYGASASIVKRVAAPKVARGLTQNLKTLPFEEGFTTLFGENNVKVSPDGKGVKLLLDRHTGSGVVSQDLYQYGFFSASIKLPEDYTAGIVTAFYTSNAENFEHNHDELDFEFLGNIRGKEWHVQTNVYGNGSTNFGREERYQLWFDPTEDFHQYSILWTEEHIIFFVDDIPIREVIKSEAMGGQYPSKPMSVYATIWDGSEWATAGGRYKVNYKYGPFPMELSNLRLHGCAVDPTMIKHGLSSDSSHSHCAEEDGNVPIEVVQLSEEEKAAMEWFRSRYIYYSYCDDRARYPSQLDECPARDPARPIATAHMRNGRHHHRHQRKRGKQNSSSATGVVSA</sequence>
<dbReference type="InterPro" id="IPR000757">
    <property type="entry name" value="Beta-glucanase-like"/>
</dbReference>
<evidence type="ECO:0000256" key="1">
    <source>
        <dbReference type="ARBA" id="ARBA00022679"/>
    </source>
</evidence>
<dbReference type="EC" id="2.4.1.207" evidence="6"/>
<comment type="PTM">
    <text evidence="6">Contains at least one intrachain disulfide bond essential for its enzymatic activity.</text>
</comment>
<feature type="compositionally biased region" description="Polar residues" evidence="7">
    <location>
        <begin position="350"/>
        <end position="359"/>
    </location>
</feature>
<dbReference type="GO" id="GO:0004553">
    <property type="term" value="F:hydrolase activity, hydrolyzing O-glycosyl compounds"/>
    <property type="evidence" value="ECO:0007669"/>
    <property type="project" value="InterPro"/>
</dbReference>
<keyword evidence="6" id="KW-0961">Cell wall biogenesis/degradation</keyword>
<dbReference type="SUPFAM" id="SSF49899">
    <property type="entry name" value="Concanavalin A-like lectins/glucanases"/>
    <property type="match status" value="1"/>
</dbReference>
<evidence type="ECO:0000256" key="2">
    <source>
        <dbReference type="ARBA" id="ARBA00022801"/>
    </source>
</evidence>
<feature type="active site" description="Proton donor" evidence="5">
    <location>
        <position position="131"/>
    </location>
</feature>
<organism evidence="9">
    <name type="scientific">Wollemia nobilis</name>
    <dbReference type="NCBI Taxonomy" id="56998"/>
    <lineage>
        <taxon>Eukaryota</taxon>
        <taxon>Viridiplantae</taxon>
        <taxon>Streptophyta</taxon>
        <taxon>Embryophyta</taxon>
        <taxon>Tracheophyta</taxon>
        <taxon>Spermatophyta</taxon>
        <taxon>Pinopsida</taxon>
        <taxon>Pinidae</taxon>
        <taxon>Conifers II</taxon>
        <taxon>Araucariales</taxon>
        <taxon>Araucariaceae</taxon>
        <taxon>Wollemia</taxon>
    </lineage>
</organism>
<dbReference type="EMBL" id="GCHU01028554">
    <property type="protein sequence ID" value="JAG85349.1"/>
    <property type="molecule type" value="Transcribed_RNA"/>
</dbReference>
<name>A0A0C9RPN3_9CONI</name>
<keyword evidence="4 6" id="KW-0326">Glycosidase</keyword>
<keyword evidence="1 6" id="KW-0808">Transferase</keyword>
<dbReference type="CDD" id="cd02176">
    <property type="entry name" value="GH16_XET"/>
    <property type="match status" value="1"/>
</dbReference>
<evidence type="ECO:0000256" key="4">
    <source>
        <dbReference type="ARBA" id="ARBA00023295"/>
    </source>
</evidence>
<dbReference type="Gene3D" id="2.60.120.200">
    <property type="match status" value="1"/>
</dbReference>
<dbReference type="GO" id="GO:0016762">
    <property type="term" value="F:xyloglucan:xyloglucosyl transferase activity"/>
    <property type="evidence" value="ECO:0007669"/>
    <property type="project" value="UniProtKB-EC"/>
</dbReference>
<comment type="subcellular location">
    <subcellularLocation>
        <location evidence="6">Secreted</location>
        <location evidence="6">Cell wall</location>
    </subcellularLocation>
    <subcellularLocation>
        <location evidence="6">Secreted</location>
        <location evidence="6">Extracellular space</location>
        <location evidence="6">Apoplast</location>
    </subcellularLocation>
</comment>
<dbReference type="GO" id="GO:0071555">
    <property type="term" value="P:cell wall organization"/>
    <property type="evidence" value="ECO:0007669"/>
    <property type="project" value="UniProtKB-KW"/>
</dbReference>
<feature type="compositionally biased region" description="Basic residues" evidence="7">
    <location>
        <begin position="333"/>
        <end position="347"/>
    </location>
</feature>
<dbReference type="InterPro" id="IPR013320">
    <property type="entry name" value="ConA-like_dom_sf"/>
</dbReference>